<dbReference type="InterPro" id="IPR038928">
    <property type="entry name" value="LAZY1"/>
</dbReference>
<dbReference type="EMBL" id="JAAARO010000015">
    <property type="protein sequence ID" value="KAF5735832.1"/>
    <property type="molecule type" value="Genomic_DNA"/>
</dbReference>
<evidence type="ECO:0000313" key="2">
    <source>
        <dbReference type="Proteomes" id="UP000593562"/>
    </source>
</evidence>
<proteinExistence type="predicted"/>
<gene>
    <name evidence="1" type="ORF">HS088_TW15G01348</name>
</gene>
<name>A0A7J7CP15_TRIWF</name>
<dbReference type="Proteomes" id="UP000593562">
    <property type="component" value="Unassembled WGS sequence"/>
</dbReference>
<comment type="caution">
    <text evidence="1">The sequence shown here is derived from an EMBL/GenBank/DDBJ whole genome shotgun (WGS) entry which is preliminary data.</text>
</comment>
<dbReference type="GO" id="GO:0009630">
    <property type="term" value="P:gravitropism"/>
    <property type="evidence" value="ECO:0007669"/>
    <property type="project" value="InterPro"/>
</dbReference>
<dbReference type="GO" id="GO:2000012">
    <property type="term" value="P:regulation of auxin polar transport"/>
    <property type="evidence" value="ECO:0007669"/>
    <property type="project" value="InterPro"/>
</dbReference>
<dbReference type="PANTHER" id="PTHR34959:SF4">
    <property type="entry name" value="PROTEIN LAZY 1"/>
    <property type="match status" value="1"/>
</dbReference>
<dbReference type="InParanoid" id="A0A7J7CP15"/>
<reference evidence="1 2" key="1">
    <citation type="journal article" date="2020" name="Nat. Commun.">
        <title>Genome of Tripterygium wilfordii and identification of cytochrome P450 involved in triptolide biosynthesis.</title>
        <authorList>
            <person name="Tu L."/>
            <person name="Su P."/>
            <person name="Zhang Z."/>
            <person name="Gao L."/>
            <person name="Wang J."/>
            <person name="Hu T."/>
            <person name="Zhou J."/>
            <person name="Zhang Y."/>
            <person name="Zhao Y."/>
            <person name="Liu Y."/>
            <person name="Song Y."/>
            <person name="Tong Y."/>
            <person name="Lu Y."/>
            <person name="Yang J."/>
            <person name="Xu C."/>
            <person name="Jia M."/>
            <person name="Peters R.J."/>
            <person name="Huang L."/>
            <person name="Gao W."/>
        </authorList>
    </citation>
    <scope>NUCLEOTIDE SEQUENCE [LARGE SCALE GENOMIC DNA]</scope>
    <source>
        <strain evidence="2">cv. XIE 37</strain>
        <tissue evidence="1">Leaf</tissue>
    </source>
</reference>
<dbReference type="PANTHER" id="PTHR34959">
    <property type="entry name" value="PROTEIN LAZY 1"/>
    <property type="match status" value="1"/>
</dbReference>
<evidence type="ECO:0000313" key="1">
    <source>
        <dbReference type="EMBL" id="KAF5735832.1"/>
    </source>
</evidence>
<organism evidence="1 2">
    <name type="scientific">Tripterygium wilfordii</name>
    <name type="common">Thunder God vine</name>
    <dbReference type="NCBI Taxonomy" id="458696"/>
    <lineage>
        <taxon>Eukaryota</taxon>
        <taxon>Viridiplantae</taxon>
        <taxon>Streptophyta</taxon>
        <taxon>Embryophyta</taxon>
        <taxon>Tracheophyta</taxon>
        <taxon>Spermatophyta</taxon>
        <taxon>Magnoliopsida</taxon>
        <taxon>eudicotyledons</taxon>
        <taxon>Gunneridae</taxon>
        <taxon>Pentapetalae</taxon>
        <taxon>rosids</taxon>
        <taxon>fabids</taxon>
        <taxon>Celastrales</taxon>
        <taxon>Celastraceae</taxon>
        <taxon>Tripterygium</taxon>
    </lineage>
</organism>
<keyword evidence="2" id="KW-1185">Reference proteome</keyword>
<accession>A0A7J7CP15</accession>
<sequence length="115" mass="13527">MTFCHYDSILTFYDSCMQILQMFYRKVHPENPIIEGESAKSLEDNKTLHDSYYTHGDLKSVDEAKTRFPHGPKFKEGIQFYNNYNMTQYELGGNKSSGTREHWITTDAECKCYFI</sequence>
<dbReference type="AlphaFoldDB" id="A0A7J7CP15"/>
<protein>
    <submittedName>
        <fullName evidence="1">Uncharacterized protein</fullName>
    </submittedName>
</protein>